<dbReference type="Gene3D" id="3.40.50.2300">
    <property type="match status" value="1"/>
</dbReference>
<dbReference type="PROSITE" id="PS50930">
    <property type="entry name" value="HTH_LYTTR"/>
    <property type="match status" value="1"/>
</dbReference>
<dbReference type="Proteomes" id="UP000243591">
    <property type="component" value="Chromosome"/>
</dbReference>
<dbReference type="Gene3D" id="2.40.50.40">
    <property type="match status" value="1"/>
</dbReference>
<dbReference type="OrthoDB" id="9809318at2"/>
<dbReference type="InterPro" id="IPR011006">
    <property type="entry name" value="CheY-like_superfamily"/>
</dbReference>
<dbReference type="Pfam" id="PF00072">
    <property type="entry name" value="Response_reg"/>
    <property type="match status" value="1"/>
</dbReference>
<dbReference type="SUPFAM" id="SSF52172">
    <property type="entry name" value="CheY-like"/>
    <property type="match status" value="1"/>
</dbReference>
<keyword evidence="4" id="KW-0238">DNA-binding</keyword>
<dbReference type="Gene3D" id="2.20.25.10">
    <property type="match status" value="1"/>
</dbReference>
<dbReference type="STRING" id="2756.BFR44_02815"/>
<keyword evidence="6" id="KW-1185">Reference proteome</keyword>
<name>A0A1D2LYM7_BROTH</name>
<dbReference type="Proteomes" id="UP000270190">
    <property type="component" value="Unassembled WGS sequence"/>
</dbReference>
<evidence type="ECO:0000313" key="7">
    <source>
        <dbReference type="Proteomes" id="UP000270190"/>
    </source>
</evidence>
<dbReference type="EMBL" id="OUNC01000012">
    <property type="protein sequence ID" value="SPP28253.1"/>
    <property type="molecule type" value="Genomic_DNA"/>
</dbReference>
<sequence length="239" mass="27658">MNVLIVDDEPLAREELRFIVAEDDRVTFVDTAESVDEALEKMLDVKPTVIFLDIHLTNESGFDLAKKIQRLQNPPKIIFATAYDNHALEAFQVDAIGYILKPFDDQRIYAALTKVYQQLQTSSDTTTQELENLRIALPLSDRIVMIDPTQILFASVENSQLTIVLPKQNYQLNESLNWLEQRLDTHQFMRTHRSFIVNLNKITEIQPWFNHTYQLTLTNNAKIPVSRSFVPSLKKRVQL</sequence>
<dbReference type="PROSITE" id="PS50110">
    <property type="entry name" value="RESPONSE_REGULATORY"/>
    <property type="match status" value="1"/>
</dbReference>
<dbReference type="PANTHER" id="PTHR37299:SF1">
    <property type="entry name" value="STAGE 0 SPORULATION PROTEIN A HOMOLOG"/>
    <property type="match status" value="1"/>
</dbReference>
<dbReference type="PANTHER" id="PTHR37299">
    <property type="entry name" value="TRANSCRIPTIONAL REGULATOR-RELATED"/>
    <property type="match status" value="1"/>
</dbReference>
<reference evidence="7" key="3">
    <citation type="submission" date="2018-04" db="EMBL/GenBank/DDBJ databases">
        <authorList>
            <person name="Illikoud N."/>
        </authorList>
    </citation>
    <scope>NUCLEOTIDE SEQUENCE [LARGE SCALE GENOMIC DNA]</scope>
</reference>
<dbReference type="InterPro" id="IPR046947">
    <property type="entry name" value="LytR-like"/>
</dbReference>
<reference evidence="4 6" key="1">
    <citation type="submission" date="2017-09" db="EMBL/GenBank/DDBJ databases">
        <title>Complete Genome Sequences of Two Strains of the Meat Spoilage Bacterium Brochothrix thermosphacta Isolated from Ground Chicken.</title>
        <authorList>
            <person name="Paoli G.C."/>
            <person name="Wijey C."/>
            <person name="Chen C.-Y."/>
            <person name="Nguyen L."/>
            <person name="Yan X."/>
            <person name="Irwin P.L."/>
        </authorList>
    </citation>
    <scope>NUCLEOTIDE SEQUENCE [LARGE SCALE GENOMIC DNA]</scope>
    <source>
        <strain evidence="4 6">BI</strain>
    </source>
</reference>
<dbReference type="GO" id="GO:0000156">
    <property type="term" value="F:phosphorelay response regulator activity"/>
    <property type="evidence" value="ECO:0007669"/>
    <property type="project" value="InterPro"/>
</dbReference>
<reference evidence="5" key="2">
    <citation type="submission" date="2018-04" db="EMBL/GenBank/DDBJ databases">
        <authorList>
            <person name="Go L.Y."/>
            <person name="Mitchell J.A."/>
        </authorList>
    </citation>
    <scope>NUCLEOTIDE SEQUENCE</scope>
    <source>
        <strain evidence="5">BSAS1 3</strain>
    </source>
</reference>
<evidence type="ECO:0000313" key="4">
    <source>
        <dbReference type="EMBL" id="ATF24976.1"/>
    </source>
</evidence>
<dbReference type="RefSeq" id="WP_029092091.1">
    <property type="nucleotide sequence ID" value="NZ_CBCPHX010000001.1"/>
</dbReference>
<protein>
    <submittedName>
        <fullName evidence="4">DNA-binding response regulator</fullName>
    </submittedName>
    <submittedName>
        <fullName evidence="5">Two-component response regulator</fullName>
    </submittedName>
</protein>
<dbReference type="EMBL" id="CP023483">
    <property type="protein sequence ID" value="ATF24976.1"/>
    <property type="molecule type" value="Genomic_DNA"/>
</dbReference>
<evidence type="ECO:0000259" key="3">
    <source>
        <dbReference type="PROSITE" id="PS50930"/>
    </source>
</evidence>
<accession>A0A1D2LYM7</accession>
<gene>
    <name evidence="5" type="primary">lytT</name>
    <name evidence="5" type="ORF">BTBSAS_20123</name>
    <name evidence="4" type="ORF">CNY62_00515</name>
</gene>
<dbReference type="AlphaFoldDB" id="A0A1D2LYM7"/>
<evidence type="ECO:0000256" key="1">
    <source>
        <dbReference type="PROSITE-ProRule" id="PRU00169"/>
    </source>
</evidence>
<dbReference type="InterPro" id="IPR007492">
    <property type="entry name" value="LytTR_DNA-bd_dom"/>
</dbReference>
<keyword evidence="1" id="KW-0597">Phosphoprotein</keyword>
<feature type="domain" description="HTH LytTR-type" evidence="3">
    <location>
        <begin position="135"/>
        <end position="239"/>
    </location>
</feature>
<dbReference type="KEGG" id="bths:CNY62_00515"/>
<dbReference type="InterPro" id="IPR001789">
    <property type="entry name" value="Sig_transdc_resp-reg_receiver"/>
</dbReference>
<proteinExistence type="predicted"/>
<evidence type="ECO:0000259" key="2">
    <source>
        <dbReference type="PROSITE" id="PS50110"/>
    </source>
</evidence>
<evidence type="ECO:0000313" key="5">
    <source>
        <dbReference type="EMBL" id="SPP28253.1"/>
    </source>
</evidence>
<feature type="domain" description="Response regulatory" evidence="2">
    <location>
        <begin position="2"/>
        <end position="116"/>
    </location>
</feature>
<dbReference type="SMART" id="SM00850">
    <property type="entry name" value="LytTR"/>
    <property type="match status" value="1"/>
</dbReference>
<dbReference type="Pfam" id="PF04397">
    <property type="entry name" value="LytTR"/>
    <property type="match status" value="1"/>
</dbReference>
<dbReference type="GO" id="GO:0003677">
    <property type="term" value="F:DNA binding"/>
    <property type="evidence" value="ECO:0007669"/>
    <property type="project" value="UniProtKB-KW"/>
</dbReference>
<dbReference type="SMART" id="SM00448">
    <property type="entry name" value="REC"/>
    <property type="match status" value="1"/>
</dbReference>
<organism evidence="4 6">
    <name type="scientific">Brochothrix thermosphacta</name>
    <name type="common">Microbacterium thermosphactum</name>
    <dbReference type="NCBI Taxonomy" id="2756"/>
    <lineage>
        <taxon>Bacteria</taxon>
        <taxon>Bacillati</taxon>
        <taxon>Bacillota</taxon>
        <taxon>Bacilli</taxon>
        <taxon>Bacillales</taxon>
        <taxon>Listeriaceae</taxon>
        <taxon>Brochothrix</taxon>
    </lineage>
</organism>
<feature type="modified residue" description="4-aspartylphosphate" evidence="1">
    <location>
        <position position="53"/>
    </location>
</feature>
<evidence type="ECO:0000313" key="6">
    <source>
        <dbReference type="Proteomes" id="UP000243591"/>
    </source>
</evidence>